<feature type="non-terminal residue" evidence="4">
    <location>
        <position position="1"/>
    </location>
</feature>
<reference evidence="4 5" key="1">
    <citation type="submission" date="2014-04" db="EMBL/GenBank/DDBJ databases">
        <title>Genome evolution of avian class.</title>
        <authorList>
            <person name="Zhang G."/>
            <person name="Li C."/>
        </authorList>
    </citation>
    <scope>NUCLEOTIDE SEQUENCE [LARGE SCALE GENOMIC DNA]</scope>
    <source>
        <strain evidence="4">BGI_N303</strain>
    </source>
</reference>
<name>A0A091G839_CUCCA</name>
<dbReference type="EMBL" id="KL447913">
    <property type="protein sequence ID" value="KFO78540.1"/>
    <property type="molecule type" value="Genomic_DNA"/>
</dbReference>
<evidence type="ECO:0000313" key="5">
    <source>
        <dbReference type="Proteomes" id="UP000053760"/>
    </source>
</evidence>
<dbReference type="STRING" id="55661.A0A091G839"/>
<dbReference type="AlphaFoldDB" id="A0A091G839"/>
<evidence type="ECO:0008006" key="6">
    <source>
        <dbReference type="Google" id="ProtNLM"/>
    </source>
</evidence>
<evidence type="ECO:0000256" key="2">
    <source>
        <dbReference type="PROSITE-ProRule" id="PRU00124"/>
    </source>
</evidence>
<dbReference type="Pfam" id="PF00057">
    <property type="entry name" value="Ldl_recept_a"/>
    <property type="match status" value="1"/>
</dbReference>
<evidence type="ECO:0000256" key="3">
    <source>
        <dbReference type="SAM" id="MobiDB-lite"/>
    </source>
</evidence>
<protein>
    <recommendedName>
        <fullName evidence="6">RSVR protein</fullName>
    </recommendedName>
</protein>
<dbReference type="SUPFAM" id="SSF57424">
    <property type="entry name" value="LDL receptor-like module"/>
    <property type="match status" value="1"/>
</dbReference>
<dbReference type="Gene3D" id="4.10.400.10">
    <property type="entry name" value="Low-density Lipoprotein Receptor"/>
    <property type="match status" value="1"/>
</dbReference>
<feature type="compositionally biased region" description="Basic and acidic residues" evidence="3">
    <location>
        <begin position="45"/>
        <end position="55"/>
    </location>
</feature>
<evidence type="ECO:0000256" key="1">
    <source>
        <dbReference type="ARBA" id="ARBA00023157"/>
    </source>
</evidence>
<dbReference type="PROSITE" id="PS50068">
    <property type="entry name" value="LDLRA_2"/>
    <property type="match status" value="1"/>
</dbReference>
<dbReference type="InterPro" id="IPR036055">
    <property type="entry name" value="LDL_receptor-like_sf"/>
</dbReference>
<feature type="disulfide bond" evidence="2">
    <location>
        <begin position="19"/>
        <end position="34"/>
    </location>
</feature>
<dbReference type="CDD" id="cd00112">
    <property type="entry name" value="LDLa"/>
    <property type="match status" value="1"/>
</dbReference>
<keyword evidence="5" id="KW-1185">Reference proteome</keyword>
<feature type="non-terminal residue" evidence="4">
    <location>
        <position position="115"/>
    </location>
</feature>
<organism evidence="4 5">
    <name type="scientific">Cuculus canorus</name>
    <name type="common">Common cuckoo</name>
    <dbReference type="NCBI Taxonomy" id="55661"/>
    <lineage>
        <taxon>Eukaryota</taxon>
        <taxon>Metazoa</taxon>
        <taxon>Chordata</taxon>
        <taxon>Craniata</taxon>
        <taxon>Vertebrata</taxon>
        <taxon>Euteleostomi</taxon>
        <taxon>Archelosauria</taxon>
        <taxon>Archosauria</taxon>
        <taxon>Dinosauria</taxon>
        <taxon>Saurischia</taxon>
        <taxon>Theropoda</taxon>
        <taxon>Coelurosauria</taxon>
        <taxon>Aves</taxon>
        <taxon>Neognathae</taxon>
        <taxon>Neoaves</taxon>
        <taxon>Otidimorphae</taxon>
        <taxon>Cuculiformes</taxon>
        <taxon>Cuculidae</taxon>
        <taxon>Cuculus</taxon>
    </lineage>
</organism>
<dbReference type="InterPro" id="IPR002172">
    <property type="entry name" value="LDrepeatLR_classA_rpt"/>
</dbReference>
<dbReference type="Proteomes" id="UP000053760">
    <property type="component" value="Unassembled WGS sequence"/>
</dbReference>
<sequence length="115" mass="12086">PDQFQCKPGAPCFCREWLCDGHPGCTSGEDERGCGTATPAELSPEDTRVTPEDGSARSWAPDPECFSACALSSPALLSVLGAVGSVAAWGLSKAKSRSDIWSLEKGSREQLMPGK</sequence>
<comment type="caution">
    <text evidence="2">Lacks conserved residue(s) required for the propagation of feature annotation.</text>
</comment>
<accession>A0A091G839</accession>
<gene>
    <name evidence="4" type="ORF">N303_07029</name>
</gene>
<keyword evidence="1 2" id="KW-1015">Disulfide bond</keyword>
<proteinExistence type="predicted"/>
<feature type="region of interest" description="Disordered" evidence="3">
    <location>
        <begin position="29"/>
        <end position="59"/>
    </location>
</feature>
<evidence type="ECO:0000313" key="4">
    <source>
        <dbReference type="EMBL" id="KFO78540.1"/>
    </source>
</evidence>